<keyword evidence="6" id="KW-0068">Autocatalytic cleavage</keyword>
<evidence type="ECO:0000256" key="7">
    <source>
        <dbReference type="ARBA" id="ARBA00022932"/>
    </source>
</evidence>
<dbReference type="PRINTS" id="PR00106">
    <property type="entry name" value="DNAPOLB"/>
</dbReference>
<evidence type="ECO:0000256" key="1">
    <source>
        <dbReference type="ARBA" id="ARBA00005755"/>
    </source>
</evidence>
<reference evidence="12" key="1">
    <citation type="journal article" date="2020" name="Nature">
        <title>Giant virus diversity and host interactions through global metagenomics.</title>
        <authorList>
            <person name="Schulz F."/>
            <person name="Roux S."/>
            <person name="Paez-Espino D."/>
            <person name="Jungbluth S."/>
            <person name="Walsh D.A."/>
            <person name="Denef V.J."/>
            <person name="McMahon K.D."/>
            <person name="Konstantinidis K.T."/>
            <person name="Eloe-Fadrosh E.A."/>
            <person name="Kyrpides N.C."/>
            <person name="Woyke T."/>
        </authorList>
    </citation>
    <scope>NUCLEOTIDE SEQUENCE</scope>
    <source>
        <strain evidence="12">GVMAG-M-3300025572-1</strain>
    </source>
</reference>
<dbReference type="InterPro" id="IPR050240">
    <property type="entry name" value="DNA_pol_type-B"/>
</dbReference>
<evidence type="ECO:0000256" key="4">
    <source>
        <dbReference type="ARBA" id="ARBA00022679"/>
    </source>
</evidence>
<dbReference type="SMART" id="SM00306">
    <property type="entry name" value="HintN"/>
    <property type="match status" value="1"/>
</dbReference>
<dbReference type="InterPro" id="IPR006133">
    <property type="entry name" value="DNA-dir_DNA_pol_B_exonuc"/>
</dbReference>
<dbReference type="InterPro" id="IPR012337">
    <property type="entry name" value="RNaseH-like_sf"/>
</dbReference>
<keyword evidence="5" id="KW-0548">Nucleotidyltransferase</keyword>
<keyword evidence="7" id="KW-0239">DNA-directed DNA polymerase</keyword>
<organism evidence="12">
    <name type="scientific">viral metagenome</name>
    <dbReference type="NCBI Taxonomy" id="1070528"/>
    <lineage>
        <taxon>unclassified sequences</taxon>
        <taxon>metagenomes</taxon>
        <taxon>organismal metagenomes</taxon>
    </lineage>
</organism>
<dbReference type="InterPro" id="IPR023211">
    <property type="entry name" value="DNA_pol_palm_dom_sf"/>
</dbReference>
<sequence>MSDQNSRLGTSPLVPLEIQAYDWVSSDRDGVHSVRIWGHTKDGPNILNEGKPDEVRATLLAEQVLVRIEDYEPFCRLELPTVVEGRPVRWNLAALKVYVQWLKAALGDHAPTRINFKEMEKLYYFKNHAKFPFLICYFRTEEAMRHCVNLIGKQGYEIEQLGFIKSRIWETSITTIHRLITDAQIGYGQWFRVQAERVPEIEKISSCEHEFIASWKNMQALTEEETKSWVSSPLIAAIDIETYSHNHRAMPNRDYVSDIVFQCSFILQRLNKPETREKILLVVGPCDDIEGATVLRFDHEIKLIDGLADLITMKNPSVLLGYNIFAYDFPYMDARLKLYLRDWRNCGLIRDQATFVNSRVWKSSAYGFMTIAPLDAEGRICIDMYPIIKRDHKLDRYTLDFVSKHFLGRGKHDVSARQMFETYAECRAAEEQEMKLRIAKEECEKTKMTEGLDDLVASHQKAVERLKKASAAMATVGRYCLEDSCLCIDLLEKLNTWIMLTELATIVCVKMTHIFTQGQQLRVQNQIYQYAYREDFVIDERPGSKDGFKGGHVQDPIPGLYRNILIFDFASLYPSIIRAFNICYTTLVPPESNIPDEMCNVLAWTELDENKKSPTFGQTLHFRYRFVKKEVFHGILPRMCDHLVAARSATRKLIKPDNDPVYNNVLNQRQLGLKVTANSIFGALGVQEGRLPLPEAARSITAMGRVLIGMAADHVRERHQGRIIYGDSVTGDTPILIQRNGLTEWVCIRDLCEHPKLGNVKGEMDMEPFDIKVWSDQGWTKIKRFIWHKTQKQLYRVLTHTGCVDVTEDHSLLLPNGQEIQPHQVGVGTPLLHKDLPPLPTNGTLTPEEAWVWGFFYGDGSCGNKSSWALNSTDLTYLNYALQMLAKCEPRYNFKIYDTMESSHVYKLEPTTEENGYGAIIELVDKYRTLFYNEDKHKVVPQEVLSASKEAKIAFMNGYYCADGAKTEATLRMDNKGKIGTASLYHLLVDLGYNTSINIRADKDQIYRLNASVRTQRKDSDVIKKIIKLPPTNDYVYDLETENHHFSAGIGRMVVHNTDSIMVDMGITDPNECLRIGAMLSEEITKIYPRPLSLEFERGMAIALFIKKKKYAGVPLAIIKLIDGDIIEKVPFDRDFDDPTLDLYRFTILRDGKRKVLHVAVPNSVLLADVPIELNSRVVISWPETYNETTKRMELVGRPTYKITRPSGELVEVQGRKAIAGIPLAAGGKPDEKELMKKGIILARRDNCIWAREAYQRVLLSIMFGKPLEYTLNIIDEEVIKMMTRQIPFTKMVVTRAIGSNYKPNSTHPLKIFSDELRRQGHVIQAGDRIDYVFVRNQDPDRNEKQGLRMRIPEMYWANSDAEPLDRVYYVEKSIMNPINQILYLGYKAQIDAIEAKCKPATKKRKKIYTYVSSTYMNTWVKMIKAKEDLVNTIKYVKPHFTTQDPAFTCNLFDRPPPLQVDIVG</sequence>
<dbReference type="InterPro" id="IPR030934">
    <property type="entry name" value="Intein_C"/>
</dbReference>
<dbReference type="InterPro" id="IPR006172">
    <property type="entry name" value="DNA-dir_DNA_pol_B"/>
</dbReference>
<dbReference type="Pfam" id="PF03104">
    <property type="entry name" value="DNA_pol_B_exo1"/>
    <property type="match status" value="1"/>
</dbReference>
<dbReference type="InterPro" id="IPR004042">
    <property type="entry name" value="Intein_endonuc_central"/>
</dbReference>
<dbReference type="EC" id="2.7.7.7" evidence="2"/>
<evidence type="ECO:0000256" key="2">
    <source>
        <dbReference type="ARBA" id="ARBA00012417"/>
    </source>
</evidence>
<dbReference type="GO" id="GO:0043625">
    <property type="term" value="C:delta DNA polymerase complex"/>
    <property type="evidence" value="ECO:0007669"/>
    <property type="project" value="TreeGrafter"/>
</dbReference>
<comment type="catalytic activity">
    <reaction evidence="10">
        <text>DNA(n) + a 2'-deoxyribonucleoside 5'-triphosphate = DNA(n+1) + diphosphate</text>
        <dbReference type="Rhea" id="RHEA:22508"/>
        <dbReference type="Rhea" id="RHEA-COMP:17339"/>
        <dbReference type="Rhea" id="RHEA-COMP:17340"/>
        <dbReference type="ChEBI" id="CHEBI:33019"/>
        <dbReference type="ChEBI" id="CHEBI:61560"/>
        <dbReference type="ChEBI" id="CHEBI:173112"/>
        <dbReference type="EC" id="2.7.7.7"/>
    </reaction>
</comment>
<evidence type="ECO:0000256" key="6">
    <source>
        <dbReference type="ARBA" id="ARBA00022813"/>
    </source>
</evidence>
<dbReference type="GO" id="GO:0006287">
    <property type="term" value="P:base-excision repair, gap-filling"/>
    <property type="evidence" value="ECO:0007669"/>
    <property type="project" value="TreeGrafter"/>
</dbReference>
<dbReference type="SUPFAM" id="SSF53098">
    <property type="entry name" value="Ribonuclease H-like"/>
    <property type="match status" value="1"/>
</dbReference>
<dbReference type="InterPro" id="IPR003587">
    <property type="entry name" value="Hint_dom_N"/>
</dbReference>
<dbReference type="InterPro" id="IPR036844">
    <property type="entry name" value="Hint_dom_sf"/>
</dbReference>
<dbReference type="PROSITE" id="PS50819">
    <property type="entry name" value="INTEIN_ENDONUCLEASE"/>
    <property type="match status" value="1"/>
</dbReference>
<dbReference type="GO" id="GO:0003887">
    <property type="term" value="F:DNA-directed DNA polymerase activity"/>
    <property type="evidence" value="ECO:0007669"/>
    <property type="project" value="UniProtKB-KW"/>
</dbReference>
<evidence type="ECO:0000256" key="5">
    <source>
        <dbReference type="ARBA" id="ARBA00022695"/>
    </source>
</evidence>
<name>A0A6C0IX15_9ZZZZ</name>
<dbReference type="GO" id="GO:0003677">
    <property type="term" value="F:DNA binding"/>
    <property type="evidence" value="ECO:0007669"/>
    <property type="project" value="UniProtKB-KW"/>
</dbReference>
<dbReference type="SUPFAM" id="SSF56672">
    <property type="entry name" value="DNA/RNA polymerases"/>
    <property type="match status" value="2"/>
</dbReference>
<dbReference type="InterPro" id="IPR043502">
    <property type="entry name" value="DNA/RNA_pol_sf"/>
</dbReference>
<dbReference type="InterPro" id="IPR006141">
    <property type="entry name" value="Intein_N"/>
</dbReference>
<evidence type="ECO:0000256" key="10">
    <source>
        <dbReference type="ARBA" id="ARBA00049244"/>
    </source>
</evidence>
<dbReference type="PANTHER" id="PTHR10322:SF23">
    <property type="entry name" value="DNA POLYMERASE DELTA CATALYTIC SUBUNIT"/>
    <property type="match status" value="1"/>
</dbReference>
<dbReference type="GO" id="GO:0008296">
    <property type="term" value="F:3'-5'-DNA exonuclease activity"/>
    <property type="evidence" value="ECO:0007669"/>
    <property type="project" value="TreeGrafter"/>
</dbReference>
<dbReference type="InterPro" id="IPR027434">
    <property type="entry name" value="Homing_endonucl"/>
</dbReference>
<proteinExistence type="inferred from homology"/>
<dbReference type="Pfam" id="PF00136">
    <property type="entry name" value="DNA_pol_B"/>
    <property type="match status" value="3"/>
</dbReference>
<dbReference type="GO" id="GO:0006297">
    <property type="term" value="P:nucleotide-excision repair, DNA gap filling"/>
    <property type="evidence" value="ECO:0007669"/>
    <property type="project" value="TreeGrafter"/>
</dbReference>
<dbReference type="Gene3D" id="3.10.28.10">
    <property type="entry name" value="Homing endonucleases"/>
    <property type="match status" value="1"/>
</dbReference>
<dbReference type="InterPro" id="IPR006134">
    <property type="entry name" value="DNA-dir_DNA_pol_B_multi_dom"/>
</dbReference>
<dbReference type="GO" id="GO:0016539">
    <property type="term" value="P:intein-mediated protein splicing"/>
    <property type="evidence" value="ECO:0007669"/>
    <property type="project" value="InterPro"/>
</dbReference>
<dbReference type="Gene3D" id="3.90.1600.10">
    <property type="entry name" value="Palm domain of DNA polymerase"/>
    <property type="match status" value="2"/>
</dbReference>
<dbReference type="PROSITE" id="PS50817">
    <property type="entry name" value="INTEIN_N_TER"/>
    <property type="match status" value="1"/>
</dbReference>
<dbReference type="CDD" id="cd00081">
    <property type="entry name" value="Hint"/>
    <property type="match status" value="1"/>
</dbReference>
<dbReference type="SUPFAM" id="SSF51294">
    <property type="entry name" value="Hedgehog/intein (Hint) domain"/>
    <property type="match status" value="1"/>
</dbReference>
<dbReference type="InterPro" id="IPR042087">
    <property type="entry name" value="DNA_pol_B_thumb"/>
</dbReference>
<dbReference type="PANTHER" id="PTHR10322">
    <property type="entry name" value="DNA POLYMERASE CATALYTIC SUBUNIT"/>
    <property type="match status" value="1"/>
</dbReference>
<evidence type="ECO:0000259" key="11">
    <source>
        <dbReference type="PROSITE" id="PS50819"/>
    </source>
</evidence>
<accession>A0A6C0IX15</accession>
<protein>
    <recommendedName>
        <fullName evidence="3">DNA polymerase</fullName>
        <ecNumber evidence="2">2.7.7.7</ecNumber>
    </recommendedName>
</protein>
<dbReference type="InterPro" id="IPR036397">
    <property type="entry name" value="RNaseH_sf"/>
</dbReference>
<keyword evidence="8" id="KW-0651">Protein splicing</keyword>
<evidence type="ECO:0000256" key="9">
    <source>
        <dbReference type="ARBA" id="ARBA00023125"/>
    </source>
</evidence>
<evidence type="ECO:0000313" key="12">
    <source>
        <dbReference type="EMBL" id="QHT97841.1"/>
    </source>
</evidence>
<dbReference type="GO" id="GO:0004519">
    <property type="term" value="F:endonuclease activity"/>
    <property type="evidence" value="ECO:0007669"/>
    <property type="project" value="InterPro"/>
</dbReference>
<dbReference type="Gene3D" id="3.30.420.10">
    <property type="entry name" value="Ribonuclease H-like superfamily/Ribonuclease H"/>
    <property type="match status" value="1"/>
</dbReference>
<dbReference type="GO" id="GO:0000166">
    <property type="term" value="F:nucleotide binding"/>
    <property type="evidence" value="ECO:0007669"/>
    <property type="project" value="InterPro"/>
</dbReference>
<evidence type="ECO:0000256" key="8">
    <source>
        <dbReference type="ARBA" id="ARBA00023000"/>
    </source>
</evidence>
<feature type="domain" description="DOD-type homing endonuclease" evidence="11">
    <location>
        <begin position="852"/>
        <end position="993"/>
    </location>
</feature>
<dbReference type="EMBL" id="MN740283">
    <property type="protein sequence ID" value="QHT97841.1"/>
    <property type="molecule type" value="Genomic_DNA"/>
</dbReference>
<dbReference type="Gene3D" id="1.10.287.690">
    <property type="entry name" value="Helix hairpin bin"/>
    <property type="match status" value="1"/>
</dbReference>
<keyword evidence="9" id="KW-0238">DNA-binding</keyword>
<dbReference type="PROSITE" id="PS50818">
    <property type="entry name" value="INTEIN_C_TER"/>
    <property type="match status" value="1"/>
</dbReference>
<comment type="similarity">
    <text evidence="1">Belongs to the DNA polymerase type-B family.</text>
</comment>
<dbReference type="GO" id="GO:0045004">
    <property type="term" value="P:DNA replication proofreading"/>
    <property type="evidence" value="ECO:0007669"/>
    <property type="project" value="TreeGrafter"/>
</dbReference>
<dbReference type="Gene3D" id="1.10.132.60">
    <property type="entry name" value="DNA polymerase family B, C-terminal domain"/>
    <property type="match status" value="1"/>
</dbReference>
<dbReference type="Gene3D" id="2.170.16.10">
    <property type="entry name" value="Hedgehog/Intein (Hint) domain"/>
    <property type="match status" value="1"/>
</dbReference>
<keyword evidence="4" id="KW-0808">Transferase</keyword>
<evidence type="ECO:0000256" key="3">
    <source>
        <dbReference type="ARBA" id="ARBA00015749"/>
    </source>
</evidence>
<dbReference type="SMART" id="SM00486">
    <property type="entry name" value="POLBc"/>
    <property type="match status" value="1"/>
</dbReference>